<dbReference type="EMBL" id="CAID01000010">
    <property type="protein sequence ID" value="CEF99492.1"/>
    <property type="molecule type" value="Genomic_DNA"/>
</dbReference>
<feature type="repeat" description="WD" evidence="4">
    <location>
        <begin position="824"/>
        <end position="863"/>
    </location>
</feature>
<feature type="repeat" description="WD" evidence="4">
    <location>
        <begin position="738"/>
        <end position="780"/>
    </location>
</feature>
<dbReference type="PROSITE" id="PS00678">
    <property type="entry name" value="WD_REPEATS_1"/>
    <property type="match status" value="1"/>
</dbReference>
<dbReference type="STRING" id="70448.A0A090M9T9"/>
<dbReference type="AlphaFoldDB" id="A0A090M9T9"/>
<accession>A0A090M9T9</accession>
<dbReference type="InterPro" id="IPR044630">
    <property type="entry name" value="SPA1/2/3/4"/>
</dbReference>
<dbReference type="Gene3D" id="3.40.50.2300">
    <property type="match status" value="1"/>
</dbReference>
<dbReference type="SMART" id="SM00448">
    <property type="entry name" value="REC"/>
    <property type="match status" value="1"/>
</dbReference>
<dbReference type="InterPro" id="IPR001789">
    <property type="entry name" value="Sig_transdc_resp-reg_receiver"/>
</dbReference>
<dbReference type="Proteomes" id="UP000009170">
    <property type="component" value="Unassembled WGS sequence"/>
</dbReference>
<feature type="domain" description="Response regulatory" evidence="6">
    <location>
        <begin position="31"/>
        <end position="148"/>
    </location>
</feature>
<evidence type="ECO:0000256" key="5">
    <source>
        <dbReference type="SAM" id="MobiDB-lite"/>
    </source>
</evidence>
<dbReference type="GO" id="GO:0009640">
    <property type="term" value="P:photomorphogenesis"/>
    <property type="evidence" value="ECO:0007669"/>
    <property type="project" value="InterPro"/>
</dbReference>
<dbReference type="GO" id="GO:0000160">
    <property type="term" value="P:phosphorelay signal transduction system"/>
    <property type="evidence" value="ECO:0007669"/>
    <property type="project" value="InterPro"/>
</dbReference>
<dbReference type="PROSITE" id="PS50294">
    <property type="entry name" value="WD_REPEATS_REGION"/>
    <property type="match status" value="1"/>
</dbReference>
<dbReference type="SUPFAM" id="SSF50978">
    <property type="entry name" value="WD40 repeat-like"/>
    <property type="match status" value="1"/>
</dbReference>
<reference evidence="8" key="1">
    <citation type="journal article" date="2006" name="Proc. Natl. Acad. Sci. U.S.A.">
        <title>Genome analysis of the smallest free-living eukaryote Ostreococcus tauri unveils many unique features.</title>
        <authorList>
            <person name="Derelle E."/>
            <person name="Ferraz C."/>
            <person name="Rombauts S."/>
            <person name="Rouze P."/>
            <person name="Worden A.Z."/>
            <person name="Robbens S."/>
            <person name="Partensky F."/>
            <person name="Degroeve S."/>
            <person name="Echeynie S."/>
            <person name="Cooke R."/>
            <person name="Saeys Y."/>
            <person name="Wuyts J."/>
            <person name="Jabbari K."/>
            <person name="Bowler C."/>
            <person name="Panaud O."/>
            <person name="Piegu B."/>
            <person name="Ball S.G."/>
            <person name="Ral J.-P."/>
            <person name="Bouget F.-Y."/>
            <person name="Piganeau G."/>
            <person name="De Baets B."/>
            <person name="Picard A."/>
            <person name="Delseny M."/>
            <person name="Demaille J."/>
            <person name="Van de Peer Y."/>
            <person name="Moreau H."/>
        </authorList>
    </citation>
    <scope>NUCLEOTIDE SEQUENCE [LARGE SCALE GENOMIC DNA]</scope>
    <source>
        <strain evidence="8">OTTH 0595 / CCAP 157/2 / RCC745</strain>
    </source>
</reference>
<dbReference type="Gene3D" id="2.130.10.10">
    <property type="entry name" value="YVTN repeat-like/Quinoprotein amine dehydrogenase"/>
    <property type="match status" value="1"/>
</dbReference>
<dbReference type="SUPFAM" id="SSF52172">
    <property type="entry name" value="CheY-like"/>
    <property type="match status" value="1"/>
</dbReference>
<dbReference type="RefSeq" id="XP_022839866.1">
    <property type="nucleotide sequence ID" value="XM_022983240.1"/>
</dbReference>
<dbReference type="InterPro" id="IPR036322">
    <property type="entry name" value="WD40_repeat_dom_sf"/>
</dbReference>
<evidence type="ECO:0000313" key="8">
    <source>
        <dbReference type="Proteomes" id="UP000009170"/>
    </source>
</evidence>
<comment type="caution">
    <text evidence="7">The sequence shown here is derived from an EMBL/GenBank/DDBJ whole genome shotgun (WGS) entry which is preliminary data.</text>
</comment>
<keyword evidence="8" id="KW-1185">Reference proteome</keyword>
<dbReference type="PROSITE" id="PS50082">
    <property type="entry name" value="WD_REPEATS_2"/>
    <property type="match status" value="2"/>
</dbReference>
<dbReference type="Pfam" id="PF00400">
    <property type="entry name" value="WD40"/>
    <property type="match status" value="5"/>
</dbReference>
<dbReference type="KEGG" id="ota:OT_ostta10g03410"/>
<keyword evidence="2" id="KW-0677">Repeat</keyword>
<dbReference type="InterPro" id="IPR011006">
    <property type="entry name" value="CheY-like_superfamily"/>
</dbReference>
<dbReference type="InParanoid" id="A0A090M9T9"/>
<evidence type="ECO:0000256" key="3">
    <source>
        <dbReference type="PROSITE-ProRule" id="PRU00169"/>
    </source>
</evidence>
<reference evidence="7 8" key="2">
    <citation type="journal article" date="2014" name="BMC Genomics">
        <title>An improved genome of the model marine alga Ostreococcus tauri unfolds by assessing Illumina de novo assemblies.</title>
        <authorList>
            <person name="Blanc-Mathieu R."/>
            <person name="Verhelst B."/>
            <person name="Derelle E."/>
            <person name="Rombauts S."/>
            <person name="Bouget F.Y."/>
            <person name="Carre I."/>
            <person name="Chateau A."/>
            <person name="Eyre-Walker A."/>
            <person name="Grimsley N."/>
            <person name="Moreau H."/>
            <person name="Piegu B."/>
            <person name="Rivals E."/>
            <person name="Schackwitz W."/>
            <person name="Van de Peer Y."/>
            <person name="Piganeau G."/>
        </authorList>
    </citation>
    <scope>NUCLEOTIDE SEQUENCE [LARGE SCALE GENOMIC DNA]</scope>
    <source>
        <strain evidence="8">OTTH 0595 / CCAP 157/2 / RCC745</strain>
    </source>
</reference>
<dbReference type="OrthoDB" id="498170at2759"/>
<feature type="modified residue" description="4-aspartylphosphate" evidence="3">
    <location>
        <position position="81"/>
    </location>
</feature>
<dbReference type="InterPro" id="IPR015943">
    <property type="entry name" value="WD40/YVTN_repeat-like_dom_sf"/>
</dbReference>
<keyword evidence="1 4" id="KW-0853">WD repeat</keyword>
<dbReference type="CDD" id="cd17584">
    <property type="entry name" value="REC_typeB_ARR-like"/>
    <property type="match status" value="1"/>
</dbReference>
<dbReference type="PANTHER" id="PTHR44218">
    <property type="entry name" value="PROTEIN SPA1-RELATED 2"/>
    <property type="match status" value="1"/>
</dbReference>
<evidence type="ECO:0000313" key="7">
    <source>
        <dbReference type="EMBL" id="CEF99492.1"/>
    </source>
</evidence>
<evidence type="ECO:0000256" key="2">
    <source>
        <dbReference type="ARBA" id="ARBA00022737"/>
    </source>
</evidence>
<keyword evidence="3" id="KW-0597">Phosphoprotein</keyword>
<name>A0A090M9T9_OSTTA</name>
<dbReference type="PANTHER" id="PTHR44218:SF6">
    <property type="entry name" value="PROTEIN SUPPRESSOR OF PHYA-105 1"/>
    <property type="match status" value="1"/>
</dbReference>
<protein>
    <submittedName>
        <fullName evidence="7">Signal transduction response regulator, receiver domain</fullName>
    </submittedName>
</protein>
<evidence type="ECO:0000256" key="4">
    <source>
        <dbReference type="PROSITE-ProRule" id="PRU00221"/>
    </source>
</evidence>
<dbReference type="SMART" id="SM00320">
    <property type="entry name" value="WD40"/>
    <property type="match status" value="7"/>
</dbReference>
<dbReference type="Pfam" id="PF00072">
    <property type="entry name" value="Response_reg"/>
    <property type="match status" value="1"/>
</dbReference>
<proteinExistence type="predicted"/>
<evidence type="ECO:0000259" key="6">
    <source>
        <dbReference type="PROSITE" id="PS50110"/>
    </source>
</evidence>
<dbReference type="GeneID" id="9832117"/>
<sequence>MASVRGGTTSMDRVPSTSSLNDGPVTTSDVHVLVVDDERICRTVTSSLLRRCGYRVTMAESGEEALELLRRGTEFHMLLTDVMMPGIDGPALLQIVRNDERLRDMPVVMMSANEHSDTVFRCIQHGAEDYLLKPVSRRAVKHMWTHVWRKSQVNVSRTVPQLGEDGEELLEDDEDRGEMVHGVPSVPQHGEEVTNSGEYNVIDRVHSPAGMRRNVSMLSLASAGLSTKASLFSAPVQTEGEDVSQKEEATMDIDEDVGKSNIQIVPEPVVHSLPPPLAGLETGARCLREWLDDETSGAQATRKEERWHVAWRITAFVDGLKYGTSAASYDMFDANCLNISPQGDITFAAKAHNEERSFVELAQELDDRDALFVVGLIILNMFWPEVFITVYEAEYPEKALTQVLAMSGFAKQAMTGEFEAAKVVVSLLKRDTRTTARDASEKFRVLAGEARAFGVESERRVATLRRLETVLETLHAARLSQMSELMHSRATLDILIAEAHVSDGDEDRDHDLDVTGFEAARKRARKESTSGATEVGVSCYDDGTLMHKNLNSVVKSAFRSAKSLERQVFEDLEISLFDKCIVAMRQTSPSDCDSDGAWLKRVRENVGGSGYSVCNALDDFESEIRLVTRSVSLKRCASIGGDVTDFVANNSMVCCASWDRDGELFATAGTSRSICVYEADAVMKLGARVHCPAVEFEANDKVSSLCFNHYVKQSIASGDYQGVVQLWDVHKEVSTWENNTHRRRVWSLDFSSIDPTKLASGSDDGTVRVFSTTTKEATCTIQNHANVCSVRFHPTAPHLLAIGSANHKIHCYDLRQLNNPLLTLQGHRKAVSYVYWVGDELLSASTDNTLKLWDVKRNNPQTACVRTYTGHTNEKNFVGLSANADGYIACGSEDNVVHLYAKHSSVPVSSYSFSDKPAPVTQHRRDKAGFISSVVWSPDSKHLLAANSKGHLKILALSKSV</sequence>
<dbReference type="PROSITE" id="PS50110">
    <property type="entry name" value="RESPONSE_REGULATORY"/>
    <property type="match status" value="1"/>
</dbReference>
<gene>
    <name evidence="7" type="ORF">OT_ostta10g03410</name>
</gene>
<evidence type="ECO:0000256" key="1">
    <source>
        <dbReference type="ARBA" id="ARBA00022574"/>
    </source>
</evidence>
<dbReference type="InterPro" id="IPR019775">
    <property type="entry name" value="WD40_repeat_CS"/>
</dbReference>
<feature type="region of interest" description="Disordered" evidence="5">
    <location>
        <begin position="1"/>
        <end position="25"/>
    </location>
</feature>
<organism evidence="7 8">
    <name type="scientific">Ostreococcus tauri</name>
    <name type="common">Marine green alga</name>
    <dbReference type="NCBI Taxonomy" id="70448"/>
    <lineage>
        <taxon>Eukaryota</taxon>
        <taxon>Viridiplantae</taxon>
        <taxon>Chlorophyta</taxon>
        <taxon>Mamiellophyceae</taxon>
        <taxon>Mamiellales</taxon>
        <taxon>Bathycoccaceae</taxon>
        <taxon>Ostreococcus</taxon>
    </lineage>
</organism>
<dbReference type="InterPro" id="IPR001680">
    <property type="entry name" value="WD40_rpt"/>
</dbReference>